<evidence type="ECO:0000256" key="4">
    <source>
        <dbReference type="ARBA" id="ARBA00022679"/>
    </source>
</evidence>
<dbReference type="AlphaFoldDB" id="A0A8K0WAP1"/>
<evidence type="ECO:0000256" key="6">
    <source>
        <dbReference type="RuleBase" id="RU004516"/>
    </source>
</evidence>
<gene>
    <name evidence="8" type="ORF">BKA59DRAFT_526480</name>
</gene>
<evidence type="ECO:0000256" key="5">
    <source>
        <dbReference type="ARBA" id="ARBA00022898"/>
    </source>
</evidence>
<evidence type="ECO:0000313" key="8">
    <source>
        <dbReference type="EMBL" id="KAH7245030.1"/>
    </source>
</evidence>
<evidence type="ECO:0000256" key="7">
    <source>
        <dbReference type="RuleBase" id="RU004517"/>
    </source>
</evidence>
<dbReference type="InterPro" id="IPR010828">
    <property type="entry name" value="Atf2/Sli1-like"/>
</dbReference>
<dbReference type="Pfam" id="PF01063">
    <property type="entry name" value="Aminotran_4"/>
    <property type="match status" value="1"/>
</dbReference>
<comment type="catalytic activity">
    <reaction evidence="7">
        <text>L-isoleucine + 2-oxoglutarate = (S)-3-methyl-2-oxopentanoate + L-glutamate</text>
        <dbReference type="Rhea" id="RHEA:24801"/>
        <dbReference type="ChEBI" id="CHEBI:16810"/>
        <dbReference type="ChEBI" id="CHEBI:29985"/>
        <dbReference type="ChEBI" id="CHEBI:35146"/>
        <dbReference type="ChEBI" id="CHEBI:58045"/>
        <dbReference type="EC" id="2.6.1.42"/>
    </reaction>
</comment>
<dbReference type="EMBL" id="JAGPXF010000004">
    <property type="protein sequence ID" value="KAH7245030.1"/>
    <property type="molecule type" value="Genomic_DNA"/>
</dbReference>
<dbReference type="Gene3D" id="3.30.559.10">
    <property type="entry name" value="Chloramphenicol acetyltransferase-like domain"/>
    <property type="match status" value="1"/>
</dbReference>
<keyword evidence="5 6" id="KW-0663">Pyridoxal phosphate</keyword>
<dbReference type="GO" id="GO:0009098">
    <property type="term" value="P:L-leucine biosynthetic process"/>
    <property type="evidence" value="ECO:0007669"/>
    <property type="project" value="TreeGrafter"/>
</dbReference>
<dbReference type="InterPro" id="IPR001544">
    <property type="entry name" value="Aminotrans_IV"/>
</dbReference>
<dbReference type="OrthoDB" id="2150604at2759"/>
<accession>A0A8K0WAP1</accession>
<comment type="similarity">
    <text evidence="2 7">Belongs to the class-IV pyridoxal-phosphate-dependent aminotransferase family.</text>
</comment>
<keyword evidence="4 7" id="KW-0808">Transferase</keyword>
<dbReference type="Pfam" id="PF07247">
    <property type="entry name" value="AATase"/>
    <property type="match status" value="1"/>
</dbReference>
<dbReference type="GO" id="GO:0009099">
    <property type="term" value="P:L-valine biosynthetic process"/>
    <property type="evidence" value="ECO:0007669"/>
    <property type="project" value="TreeGrafter"/>
</dbReference>
<dbReference type="Proteomes" id="UP000813427">
    <property type="component" value="Unassembled WGS sequence"/>
</dbReference>
<comment type="catalytic activity">
    <reaction evidence="7">
        <text>L-valine + 2-oxoglutarate = 3-methyl-2-oxobutanoate + L-glutamate</text>
        <dbReference type="Rhea" id="RHEA:24813"/>
        <dbReference type="ChEBI" id="CHEBI:11851"/>
        <dbReference type="ChEBI" id="CHEBI:16810"/>
        <dbReference type="ChEBI" id="CHEBI:29985"/>
        <dbReference type="ChEBI" id="CHEBI:57762"/>
        <dbReference type="EC" id="2.6.1.42"/>
    </reaction>
</comment>
<dbReference type="Gene3D" id="3.30.470.10">
    <property type="match status" value="1"/>
</dbReference>
<dbReference type="InterPro" id="IPR005786">
    <property type="entry name" value="B_amino_transII"/>
</dbReference>
<keyword evidence="3 7" id="KW-0032">Aminotransferase</keyword>
<protein>
    <recommendedName>
        <fullName evidence="7">Branched-chain-amino-acid aminotransferase</fullName>
        <ecNumber evidence="7">2.6.1.42</ecNumber>
    </recommendedName>
</protein>
<dbReference type="GO" id="GO:0005739">
    <property type="term" value="C:mitochondrion"/>
    <property type="evidence" value="ECO:0007669"/>
    <property type="project" value="TreeGrafter"/>
</dbReference>
<keyword evidence="7" id="KW-0028">Amino-acid biosynthesis</keyword>
<evidence type="ECO:0000256" key="3">
    <source>
        <dbReference type="ARBA" id="ARBA00022576"/>
    </source>
</evidence>
<comment type="caution">
    <text evidence="8">The sequence shown here is derived from an EMBL/GenBank/DDBJ whole genome shotgun (WGS) entry which is preliminary data.</text>
</comment>
<comment type="cofactor">
    <cofactor evidence="1 6">
        <name>pyridoxal 5'-phosphate</name>
        <dbReference type="ChEBI" id="CHEBI:597326"/>
    </cofactor>
</comment>
<dbReference type="PANTHER" id="PTHR11825:SF69">
    <property type="entry name" value="BRANCHED-CHAIN-AMINO-ACID AMINOTRANSFERASE"/>
    <property type="match status" value="1"/>
</dbReference>
<evidence type="ECO:0000256" key="2">
    <source>
        <dbReference type="ARBA" id="ARBA00009320"/>
    </source>
</evidence>
<evidence type="ECO:0000313" key="9">
    <source>
        <dbReference type="Proteomes" id="UP000813427"/>
    </source>
</evidence>
<dbReference type="EC" id="2.6.1.42" evidence="7"/>
<organism evidence="8 9">
    <name type="scientific">Fusarium tricinctum</name>
    <dbReference type="NCBI Taxonomy" id="61284"/>
    <lineage>
        <taxon>Eukaryota</taxon>
        <taxon>Fungi</taxon>
        <taxon>Dikarya</taxon>
        <taxon>Ascomycota</taxon>
        <taxon>Pezizomycotina</taxon>
        <taxon>Sordariomycetes</taxon>
        <taxon>Hypocreomycetidae</taxon>
        <taxon>Hypocreales</taxon>
        <taxon>Nectriaceae</taxon>
        <taxon>Fusarium</taxon>
        <taxon>Fusarium tricinctum species complex</taxon>
    </lineage>
</organism>
<proteinExistence type="inferred from homology"/>
<dbReference type="InterPro" id="IPR043132">
    <property type="entry name" value="BCAT-like_C"/>
</dbReference>
<dbReference type="InterPro" id="IPR036038">
    <property type="entry name" value="Aminotransferase-like"/>
</dbReference>
<evidence type="ECO:0000256" key="1">
    <source>
        <dbReference type="ARBA" id="ARBA00001933"/>
    </source>
</evidence>
<keyword evidence="9" id="KW-1185">Reference proteome</keyword>
<sequence>MATNTQAQRRLDASRLESHLVSTSRPVPEPGSAELWAQNVATDHMVTCRWTVDGGWDAPKLKPFGDLTISPLASCLHYATQCFEGMKVYRGFDNRVRLFRPDRNAKRLVTSAKRVSLPEFDPEQLVELIKVLVRVDAKKWLPEPGNFRYIRPALIGTGSQLGIQIPKEALLMITMVCWPDFSSESPPGQEPRSDLRLITSKNDIIRAWPGGFGYAKVGANYGPSLASHCEAQRAGYDQILWLFGQDGEVTEAGASNFFAVVKDAQTSKPVLMTAPLTEKVILDGVTRRSVLDLVKSRLHGELEVREVNFTANDLVEAWRGGLLLEAFVSGTAFFIKPVSTIRFGDQNIDLPQQQGDKAEFSVLIKGWLQDIMFGAEDNEWGVVVDIGVLGRYYSARHTLGQYRSACVTATYTFNLKNKVPGHHAFLSALEIAIQATIRQHSGLRYGISEQTDRGIPMFEQLRTIEREDVLEIIPGEHSGTPNKSLSEVLRKFHTNLWLHEKPAWKAVVVEYLAEGLKTTPRLHIAFFAHHAIADGLSGIAFHTSLMENLNFVPDPSLSPNWPLELDDDQKIPPAVEECMDISPCKCAICDTQNVTTPSVWAGGNISSTPIIDFQSRVRIITVLQAELSNLLQRCKLAKATLTGLLHAYICIALRRALSSNRMIQDSEQGFQSVTPFQIRQHTGASERDILNHVSYLTTYVPHIELDRTVAHERFSESEAKGISELARFFSHDLGNKVKAFPHGSNMAGQLSQIEDPLQQCQSQSGQKRQYTYELSNLGSTSSIVSPESSGVTLERLAFTQCGLVAGPALGFNCVSFKGGPLTLSITWQTGIVLESVVERVSNELEARLGCPSNLERGVR</sequence>
<dbReference type="FunFam" id="3.30.470.10:FF:000012">
    <property type="entry name" value="Branched-chain-amino-acid aminotransferase"/>
    <property type="match status" value="1"/>
</dbReference>
<name>A0A8K0WAP1_9HYPO</name>
<dbReference type="GO" id="GO:0004084">
    <property type="term" value="F:branched-chain-amino-acid transaminase activity"/>
    <property type="evidence" value="ECO:0007669"/>
    <property type="project" value="UniProtKB-EC"/>
</dbReference>
<dbReference type="PANTHER" id="PTHR11825">
    <property type="entry name" value="SUBGROUP IIII AMINOTRANSFERASE"/>
    <property type="match status" value="1"/>
</dbReference>
<comment type="catalytic activity">
    <reaction evidence="7">
        <text>L-leucine + 2-oxoglutarate = 4-methyl-2-oxopentanoate + L-glutamate</text>
        <dbReference type="Rhea" id="RHEA:18321"/>
        <dbReference type="ChEBI" id="CHEBI:16810"/>
        <dbReference type="ChEBI" id="CHEBI:17865"/>
        <dbReference type="ChEBI" id="CHEBI:29985"/>
        <dbReference type="ChEBI" id="CHEBI:57427"/>
        <dbReference type="EC" id="2.6.1.42"/>
    </reaction>
</comment>
<dbReference type="InterPro" id="IPR043131">
    <property type="entry name" value="BCAT-like_N"/>
</dbReference>
<dbReference type="SUPFAM" id="SSF52777">
    <property type="entry name" value="CoA-dependent acyltransferases"/>
    <property type="match status" value="1"/>
</dbReference>
<dbReference type="Gene3D" id="3.20.10.10">
    <property type="entry name" value="D-amino Acid Aminotransferase, subunit A, domain 2"/>
    <property type="match status" value="1"/>
</dbReference>
<dbReference type="SUPFAM" id="SSF56752">
    <property type="entry name" value="D-aminoacid aminotransferase-like PLP-dependent enzymes"/>
    <property type="match status" value="1"/>
</dbReference>
<reference evidence="8" key="1">
    <citation type="journal article" date="2021" name="Nat. Commun.">
        <title>Genetic determinants of endophytism in the Arabidopsis root mycobiome.</title>
        <authorList>
            <person name="Mesny F."/>
            <person name="Miyauchi S."/>
            <person name="Thiergart T."/>
            <person name="Pickel B."/>
            <person name="Atanasova L."/>
            <person name="Karlsson M."/>
            <person name="Huettel B."/>
            <person name="Barry K.W."/>
            <person name="Haridas S."/>
            <person name="Chen C."/>
            <person name="Bauer D."/>
            <person name="Andreopoulos W."/>
            <person name="Pangilinan J."/>
            <person name="LaButti K."/>
            <person name="Riley R."/>
            <person name="Lipzen A."/>
            <person name="Clum A."/>
            <person name="Drula E."/>
            <person name="Henrissat B."/>
            <person name="Kohler A."/>
            <person name="Grigoriev I.V."/>
            <person name="Martin F.M."/>
            <person name="Hacquard S."/>
        </authorList>
    </citation>
    <scope>NUCLEOTIDE SEQUENCE</scope>
    <source>
        <strain evidence="8">MPI-SDFR-AT-0068</strain>
    </source>
</reference>
<dbReference type="PROSITE" id="PS00770">
    <property type="entry name" value="AA_TRANSFER_CLASS_4"/>
    <property type="match status" value="1"/>
</dbReference>
<dbReference type="InterPro" id="IPR023213">
    <property type="entry name" value="CAT-like_dom_sf"/>
</dbReference>
<dbReference type="InterPro" id="IPR018300">
    <property type="entry name" value="Aminotrans_IV_CS"/>
</dbReference>
<keyword evidence="7" id="KW-0100">Branched-chain amino acid biosynthesis</keyword>